<dbReference type="OrthoDB" id="9769898at2"/>
<dbReference type="Pfam" id="PF05960">
    <property type="entry name" value="DUF885"/>
    <property type="match status" value="1"/>
</dbReference>
<keyword evidence="1" id="KW-0732">Signal</keyword>
<accession>E6XHL5</accession>
<dbReference type="InterPro" id="IPR010281">
    <property type="entry name" value="DUF885"/>
</dbReference>
<dbReference type="PATRIC" id="fig|399804.5.peg.2925"/>
<gene>
    <name evidence="2" type="ordered locus">Sput200_2831</name>
</gene>
<dbReference type="KEGG" id="shp:Sput200_2831"/>
<evidence type="ECO:0000256" key="1">
    <source>
        <dbReference type="SAM" id="SignalP"/>
    </source>
</evidence>
<evidence type="ECO:0000313" key="2">
    <source>
        <dbReference type="EMBL" id="ADV55234.1"/>
    </source>
</evidence>
<sequence precursor="true">MPITTTTNTERSQKLNLKISLVTLALSAAMALSVQAAPAAMVHLNASEPTQSTTQTESEKANALFEAIFMENIMASPIAQTYMGIKQDYDKWDDIGDEADAIKLLRTKKQLAEVNQLDATKLDPQTQLSLKLLKQNLQNDIDDYQWRYHNYPVNQMRGGHSMIASFLINQHQINNISDAQAYISRLNGVPKRLNQLQKALEIRAEKNIIAPKFVFSYVISDSQNIIKGAPFDKGDDSALLADFSKKVNALDIQEKEKKTLITGAEKALVDKVKPAYNQLIHYIETLAAQADTRDGVWKLPNGAAFYNNALARTTTTHMTADQIHELGIAEVTRIHNEMRTIMQKVHYKGSLQEFFGFMRDAPQFYYPNTAEGKAAYLTEATKLIDNIQSRLDEVFKVKPKAAMIVKQVEAFREKSAGKAFYEQPAPDGSRPGSYYANLYDMKAMPKYQMEALAYHEGIPGHHMQIAIAQELKDIPKFRKFGGYTAYIEGWGLYSESFPKEMGLYADPYSDFGRLAMELWRACRLVVDTGIHAKQWTREQGIAFYVDNTPNAKSDAVKMVERHIVMPSQATAYKVGMIKLLELKHKAEKQLGDKFDIRDFHTLVLANGALPLDVLEEQVDQWIASVNKA</sequence>
<dbReference type="HOGENOM" id="CLU_018914_1_0_6"/>
<organism evidence="2 3">
    <name type="scientific">Shewanella putrefaciens (strain 200)</name>
    <dbReference type="NCBI Taxonomy" id="399804"/>
    <lineage>
        <taxon>Bacteria</taxon>
        <taxon>Pseudomonadati</taxon>
        <taxon>Pseudomonadota</taxon>
        <taxon>Gammaproteobacteria</taxon>
        <taxon>Alteromonadales</taxon>
        <taxon>Shewanellaceae</taxon>
        <taxon>Shewanella</taxon>
    </lineage>
</organism>
<dbReference type="EMBL" id="CP002457">
    <property type="protein sequence ID" value="ADV55234.1"/>
    <property type="molecule type" value="Genomic_DNA"/>
</dbReference>
<dbReference type="AlphaFoldDB" id="E6XHL5"/>
<protein>
    <recommendedName>
        <fullName evidence="4">DUF885 domain-containing protein</fullName>
    </recommendedName>
</protein>
<dbReference type="PANTHER" id="PTHR33361">
    <property type="entry name" value="GLR0591 PROTEIN"/>
    <property type="match status" value="1"/>
</dbReference>
<feature type="chain" id="PRO_5003215724" description="DUF885 domain-containing protein" evidence="1">
    <location>
        <begin position="37"/>
        <end position="628"/>
    </location>
</feature>
<evidence type="ECO:0000313" key="3">
    <source>
        <dbReference type="Proteomes" id="UP000008209"/>
    </source>
</evidence>
<proteinExistence type="predicted"/>
<evidence type="ECO:0008006" key="4">
    <source>
        <dbReference type="Google" id="ProtNLM"/>
    </source>
</evidence>
<feature type="signal peptide" evidence="1">
    <location>
        <begin position="1"/>
        <end position="36"/>
    </location>
</feature>
<dbReference type="Proteomes" id="UP000008209">
    <property type="component" value="Chromosome"/>
</dbReference>
<dbReference type="PANTHER" id="PTHR33361:SF16">
    <property type="entry name" value="DUF885 DOMAIN-CONTAINING PROTEIN"/>
    <property type="match status" value="1"/>
</dbReference>
<reference evidence="2 3" key="1">
    <citation type="submission" date="2011-01" db="EMBL/GenBank/DDBJ databases">
        <title>Complete sequence of Shewanella putrefaciens 200.</title>
        <authorList>
            <consortium name="US DOE Joint Genome Institute"/>
            <person name="Lucas S."/>
            <person name="Copeland A."/>
            <person name="Lapidus A."/>
            <person name="Cheng J.-F."/>
            <person name="Bruce D."/>
            <person name="Goodwin L."/>
            <person name="Pitluck S."/>
            <person name="Munk A.C."/>
            <person name="Detter J.C."/>
            <person name="Han C."/>
            <person name="Tapia R."/>
            <person name="Land M."/>
            <person name="Hauser L."/>
            <person name="Chang Y.-J."/>
            <person name="Jeffries C."/>
            <person name="Kyrpides N."/>
            <person name="Ivanova N."/>
            <person name="Mikhailova N."/>
            <person name="Kolker E."/>
            <person name="Lawrence C."/>
            <person name="McCue L.A."/>
            <person name="DiChristina T."/>
            <person name="Nealson K."/>
            <person name="Fredrickson J.K."/>
            <person name="Woyke T."/>
        </authorList>
    </citation>
    <scope>NUCLEOTIDE SEQUENCE [LARGE SCALE GENOMIC DNA]</scope>
    <source>
        <strain evidence="2 3">200</strain>
    </source>
</reference>
<name>E6XHL5_SHEP2</name>